<accession>A0A3G5CTA1</accession>
<dbReference type="AlphaFoldDB" id="A0A3G5CTA1"/>
<dbReference type="InterPro" id="IPR028909">
    <property type="entry name" value="bL21-like"/>
</dbReference>
<protein>
    <submittedName>
        <fullName evidence="1">Ribosomal protein L21</fullName>
    </submittedName>
</protein>
<dbReference type="EMBL" id="MH173085">
    <property type="protein sequence ID" value="AYW16121.1"/>
    <property type="molecule type" value="Genomic_DNA"/>
</dbReference>
<dbReference type="Pfam" id="PF00829">
    <property type="entry name" value="Ribosomal_L21p"/>
    <property type="match status" value="1"/>
</dbReference>
<evidence type="ECO:0000313" key="1">
    <source>
        <dbReference type="EMBL" id="AYW16121.1"/>
    </source>
</evidence>
<proteinExistence type="predicted"/>
<geneLocation type="chloroplast" evidence="1"/>
<sequence length="124" mass="14784">MRVEELRVERYAIIDIEGKQLRVEPGRFYDIFCSNPKLILWETNRKLSINRVLFFRNDSYIHIGSPWLDNIRVKGHILHTCSRNNKKKILRVASYKKEMVRFIVDSITFNGKKLIPQQSLTHLK</sequence>
<reference evidence="1" key="1">
    <citation type="journal article" date="2018" name="Genome Biol. Evol.">
        <title>Mobile Elements Shape Plastome Evolution in Ferns.</title>
        <authorList>
            <person name="Robison T.A."/>
            <person name="Grusz A.L."/>
            <person name="Wolf P.G."/>
            <person name="Mower J.P."/>
            <person name="Fauskee B.D."/>
            <person name="Sosa K."/>
            <person name="Schuettpelz E.L."/>
        </authorList>
    </citation>
    <scope>NUCLEOTIDE SEQUENCE</scope>
</reference>
<dbReference type="GO" id="GO:0005737">
    <property type="term" value="C:cytoplasm"/>
    <property type="evidence" value="ECO:0007669"/>
    <property type="project" value="UniProtKB-ARBA"/>
</dbReference>
<keyword evidence="1" id="KW-0934">Plastid</keyword>
<gene>
    <name evidence="1" type="primary">rpl21</name>
</gene>
<name>A0A3G5CTA1_9MONI</name>
<dbReference type="GO" id="GO:0005840">
    <property type="term" value="C:ribosome"/>
    <property type="evidence" value="ECO:0007669"/>
    <property type="project" value="UniProtKB-KW"/>
</dbReference>
<organism evidence="1">
    <name type="scientific">Vaginularia trichoidea</name>
    <dbReference type="NCBI Taxonomy" id="474354"/>
    <lineage>
        <taxon>Eukaryota</taxon>
        <taxon>Viridiplantae</taxon>
        <taxon>Streptophyta</taxon>
        <taxon>Embryophyta</taxon>
        <taxon>Tracheophyta</taxon>
        <taxon>Polypodiopsida</taxon>
        <taxon>Polypodiidae</taxon>
        <taxon>Polypodiales</taxon>
        <taxon>Pteridineae</taxon>
        <taxon>Pteridaceae</taxon>
        <taxon>Vittarioideae</taxon>
        <taxon>Vaginularia</taxon>
    </lineage>
</organism>
<keyword evidence="1" id="KW-0150">Chloroplast</keyword>
<keyword evidence="1" id="KW-0689">Ribosomal protein</keyword>
<dbReference type="SUPFAM" id="SSF141091">
    <property type="entry name" value="L21p-like"/>
    <property type="match status" value="1"/>
</dbReference>
<keyword evidence="1" id="KW-0687">Ribonucleoprotein</keyword>
<dbReference type="GeneID" id="38664687"/>
<dbReference type="RefSeq" id="YP_009547604.1">
    <property type="nucleotide sequence ID" value="NC_040175.1"/>
</dbReference>
<dbReference type="InterPro" id="IPR036164">
    <property type="entry name" value="bL21-like_sf"/>
</dbReference>